<dbReference type="OrthoDB" id="3034917at2"/>
<organism evidence="2 3">
    <name type="scientific">Clostridium tyrobutyricum DIVETGP</name>
    <dbReference type="NCBI Taxonomy" id="1408889"/>
    <lineage>
        <taxon>Bacteria</taxon>
        <taxon>Bacillati</taxon>
        <taxon>Bacillota</taxon>
        <taxon>Clostridia</taxon>
        <taxon>Eubacteriales</taxon>
        <taxon>Clostridiaceae</taxon>
        <taxon>Clostridium</taxon>
    </lineage>
</organism>
<dbReference type="Pfam" id="PF14276">
    <property type="entry name" value="DUF4363"/>
    <property type="match status" value="1"/>
</dbReference>
<dbReference type="AlphaFoldDB" id="W6N7G2"/>
<keyword evidence="1" id="KW-0472">Membrane</keyword>
<dbReference type="RefSeq" id="WP_017894668.1">
    <property type="nucleotide sequence ID" value="NZ_CBXI010000023.1"/>
</dbReference>
<name>W6N7G2_CLOTY</name>
<sequence length="126" mass="14748">MKSSITSISIFIIMVLFIVFSVHYLKIIDSKLIYSSNQIEKSLDSNSFDKADDFLKQFKINWNKYSNKMTLFTNNNEIDDINLELSELSQHIRFKNKEEALVSINSIRNIINSISDMERLSLQNIF</sequence>
<comment type="caution">
    <text evidence="2">The sequence shown here is derived from an EMBL/GenBank/DDBJ whole genome shotgun (WGS) entry which is preliminary data.</text>
</comment>
<dbReference type="GeneID" id="29420953"/>
<keyword evidence="1" id="KW-0812">Transmembrane</keyword>
<evidence type="ECO:0000313" key="3">
    <source>
        <dbReference type="Proteomes" id="UP000019482"/>
    </source>
</evidence>
<evidence type="ECO:0008006" key="4">
    <source>
        <dbReference type="Google" id="ProtNLM"/>
    </source>
</evidence>
<dbReference type="InterPro" id="IPR025373">
    <property type="entry name" value="DUF4363"/>
</dbReference>
<proteinExistence type="predicted"/>
<keyword evidence="1" id="KW-1133">Transmembrane helix</keyword>
<accession>W6N7G2</accession>
<evidence type="ECO:0000313" key="2">
    <source>
        <dbReference type="EMBL" id="CDL91274.1"/>
    </source>
</evidence>
<dbReference type="EMBL" id="CBXI010000023">
    <property type="protein sequence ID" value="CDL91274.1"/>
    <property type="molecule type" value="Genomic_DNA"/>
</dbReference>
<protein>
    <recommendedName>
        <fullName evidence="4">DUF4363 domain-containing protein</fullName>
    </recommendedName>
</protein>
<dbReference type="Proteomes" id="UP000019482">
    <property type="component" value="Unassembled WGS sequence"/>
</dbReference>
<keyword evidence="3" id="KW-1185">Reference proteome</keyword>
<feature type="transmembrane region" description="Helical" evidence="1">
    <location>
        <begin position="6"/>
        <end position="25"/>
    </location>
</feature>
<gene>
    <name evidence="2" type="ORF">CTDIVETGP_1344</name>
</gene>
<evidence type="ECO:0000256" key="1">
    <source>
        <dbReference type="SAM" id="Phobius"/>
    </source>
</evidence>
<reference evidence="2 3" key="1">
    <citation type="journal article" date="2015" name="Genome Announc.">
        <title>Draft Genome Sequence of Clostridium tyrobutyricum Strain DIVETGP, Isolated from Cow's Milk for Grana Padano Production.</title>
        <authorList>
            <person name="Soggiu A."/>
            <person name="Piras C."/>
            <person name="Gaiarsa S."/>
            <person name="Sassera D."/>
            <person name="Roncada P."/>
            <person name="Bendixen E."/>
            <person name="Brasca M."/>
            <person name="Bonizzi L."/>
        </authorList>
    </citation>
    <scope>NUCLEOTIDE SEQUENCE [LARGE SCALE GENOMIC DNA]</scope>
    <source>
        <strain evidence="2 3">DIVETGP</strain>
    </source>
</reference>